<accession>A0A2M6W2R1</accession>
<evidence type="ECO:0000313" key="2">
    <source>
        <dbReference type="EMBL" id="PIT87078.1"/>
    </source>
</evidence>
<name>A0A2M6W2R1_9BACT</name>
<feature type="transmembrane region" description="Helical" evidence="1">
    <location>
        <begin position="294"/>
        <end position="311"/>
    </location>
</feature>
<feature type="transmembrane region" description="Helical" evidence="1">
    <location>
        <begin position="344"/>
        <end position="363"/>
    </location>
</feature>
<feature type="transmembrane region" description="Helical" evidence="1">
    <location>
        <begin position="85"/>
        <end position="108"/>
    </location>
</feature>
<sequence>MKKTKFFHPTLIWLLIIFGFYLTLSLVSNTFDGDFGWHLRFGRDAWQGNFQYLDSYTWGYFGRPWINHEWGGDIFFYALYNLTGYFGLAVFISLALWASFLAIIKIFYKKFTPISILVALYCLLSIRFIIMLRLSMLSLLFFALLWWSLEKMPAKKTYYAWPFILWLWSFFHGSWILGFIVINIYLGGNILYLFWRWLKKKKSIKPPYWNFVLIKKAIIWQTFSALVIVLNPYGWRMWGEVIGYFSNSFYKSHINEWLPSYSYPVYWLPLVLSAICACAFYSDYYFNKKSSQITLPRLLLFIAFFISAMQYRRNNMYLVMICLPVLIGAVERIIADFPIKKTPFLIKIYLTVTTLIASTYIIFSIQPTIRYSFDVWNDRRLIAQWGFPVGAVEYLRTELNGRRDVRIFNHYAWGGYLNWTLPEALAYMDGRSAATWTTAEGNSLLAKYFDLVLKENQLSWLEQNQTQYILLNKNMSDYPSPRWSDKLLFNGEDLDRLMKPEPYQLEKDIRQSANWELVYTDVISNLWRIKSAGTKK</sequence>
<feature type="transmembrane region" description="Helical" evidence="1">
    <location>
        <begin position="120"/>
        <end position="147"/>
    </location>
</feature>
<keyword evidence="1" id="KW-0812">Transmembrane</keyword>
<comment type="caution">
    <text evidence="2">The sequence shown here is derived from an EMBL/GenBank/DDBJ whole genome shotgun (WGS) entry which is preliminary data.</text>
</comment>
<proteinExistence type="predicted"/>
<keyword evidence="1" id="KW-1133">Transmembrane helix</keyword>
<dbReference type="AlphaFoldDB" id="A0A2M6W2R1"/>
<feature type="transmembrane region" description="Helical" evidence="1">
    <location>
        <begin position="167"/>
        <end position="195"/>
    </location>
</feature>
<dbReference type="Proteomes" id="UP000231183">
    <property type="component" value="Unassembled WGS sequence"/>
</dbReference>
<reference evidence="3" key="1">
    <citation type="submission" date="2017-09" db="EMBL/GenBank/DDBJ databases">
        <title>Depth-based differentiation of microbial function through sediment-hosted aquifers and enrichment of novel symbionts in the deep terrestrial subsurface.</title>
        <authorList>
            <person name="Probst A.J."/>
            <person name="Ladd B."/>
            <person name="Jarett J.K."/>
            <person name="Geller-Mcgrath D.E."/>
            <person name="Sieber C.M.K."/>
            <person name="Emerson J.B."/>
            <person name="Anantharaman K."/>
            <person name="Thomas B.C."/>
            <person name="Malmstrom R."/>
            <person name="Stieglmeier M."/>
            <person name="Klingl A."/>
            <person name="Woyke T."/>
            <person name="Ryan C.M."/>
            <person name="Banfield J.F."/>
        </authorList>
    </citation>
    <scope>NUCLEOTIDE SEQUENCE [LARGE SCALE GENOMIC DNA]</scope>
</reference>
<gene>
    <name evidence="2" type="ORF">COU31_04880</name>
</gene>
<organism evidence="2 3">
    <name type="scientific">Candidatus Magasanikbacteria bacterium CG10_big_fil_rev_8_21_14_0_10_40_10</name>
    <dbReference type="NCBI Taxonomy" id="1974648"/>
    <lineage>
        <taxon>Bacteria</taxon>
        <taxon>Candidatus Magasanikiibacteriota</taxon>
    </lineage>
</organism>
<dbReference type="EMBL" id="PFBX01000054">
    <property type="protein sequence ID" value="PIT87078.1"/>
    <property type="molecule type" value="Genomic_DNA"/>
</dbReference>
<evidence type="ECO:0000313" key="3">
    <source>
        <dbReference type="Proteomes" id="UP000231183"/>
    </source>
</evidence>
<feature type="transmembrane region" description="Helical" evidence="1">
    <location>
        <begin position="207"/>
        <end position="230"/>
    </location>
</feature>
<feature type="transmembrane region" description="Helical" evidence="1">
    <location>
        <begin position="317"/>
        <end position="335"/>
    </location>
</feature>
<feature type="transmembrane region" description="Helical" evidence="1">
    <location>
        <begin position="265"/>
        <end position="282"/>
    </location>
</feature>
<protein>
    <recommendedName>
        <fullName evidence="4">Glycosyltransferase RgtA/B/C/D-like domain-containing protein</fullName>
    </recommendedName>
</protein>
<evidence type="ECO:0000256" key="1">
    <source>
        <dbReference type="SAM" id="Phobius"/>
    </source>
</evidence>
<keyword evidence="1" id="KW-0472">Membrane</keyword>
<feature type="transmembrane region" description="Helical" evidence="1">
    <location>
        <begin position="12"/>
        <end position="31"/>
    </location>
</feature>
<evidence type="ECO:0008006" key="4">
    <source>
        <dbReference type="Google" id="ProtNLM"/>
    </source>
</evidence>